<dbReference type="GO" id="GO:0005886">
    <property type="term" value="C:plasma membrane"/>
    <property type="evidence" value="ECO:0007669"/>
    <property type="project" value="UniProtKB-SubCell"/>
</dbReference>
<keyword evidence="14" id="KW-1185">Reference proteome</keyword>
<feature type="chain" id="PRO_5043059249" description="Phosphatidylserine decarboxylase alpha chain" evidence="12">
    <location>
        <begin position="226"/>
        <end position="263"/>
    </location>
</feature>
<keyword evidence="10 12" id="KW-1208">Phospholipid metabolism</keyword>
<dbReference type="GeneID" id="92791286"/>
<keyword evidence="11 12" id="KW-0670">Pyruvate</keyword>
<gene>
    <name evidence="12" type="primary">psd</name>
    <name evidence="13" type="ORF">BW143_16665</name>
</gene>
<keyword evidence="6 12" id="KW-0472">Membrane</keyword>
<feature type="active site" description="Charge relay system; for autoendoproteolytic cleavage activity" evidence="12">
    <location>
        <position position="86"/>
    </location>
</feature>
<name>A0A1R1QE66_9BACI</name>
<comment type="pathway">
    <text evidence="12">Phospholipid metabolism; phosphatidylethanolamine biosynthesis; phosphatidylethanolamine from CDP-diacylglycerol: step 2/2.</text>
</comment>
<dbReference type="PANTHER" id="PTHR10067:SF6">
    <property type="entry name" value="PHOSPHATIDYLSERINE DECARBOXYLASE PROENZYME, MITOCHONDRIAL"/>
    <property type="match status" value="1"/>
</dbReference>
<keyword evidence="7 12" id="KW-0865">Zymogen</keyword>
<comment type="subunit">
    <text evidence="12">Heterodimer of a large membrane-associated beta subunit and a small pyruvoyl-containing alpha subunit.</text>
</comment>
<sequence>MKKRLYRFLIELTNKKGMSRALKKFAQSKLSKPLISSYIKTFHINTEEMLEDAGSFNSLHELFIRKLKNGARPLPADPNSLVSPVDGVIEEMGTISSDKQFIVKNKPYSLEEMIGRDEVTGRYLGGTYIIIYLSPKDYHRIHSPAHGTLEKQYSLGNASYPVNHIGLTYGKSPLTKNHRMISEFKHQFGSALLVKVGAMYINSIVILSDSKEWRQGEEIAYFSFGSTVILLFEKDTFLPAERLHPSLQVKMGEVLGSLTNRKS</sequence>
<protein>
    <recommendedName>
        <fullName evidence="12">Phosphatidylserine decarboxylase proenzyme</fullName>
        <ecNumber evidence="12">4.1.1.65</ecNumber>
    </recommendedName>
    <component>
        <recommendedName>
            <fullName evidence="12">Phosphatidylserine decarboxylase alpha chain</fullName>
        </recommendedName>
    </component>
    <component>
        <recommendedName>
            <fullName evidence="12">Phosphatidylserine decarboxylase beta chain</fullName>
        </recommendedName>
    </component>
</protein>
<feature type="chain" id="PRO_5043059250" description="Phosphatidylserine decarboxylase beta chain" evidence="12">
    <location>
        <begin position="1"/>
        <end position="225"/>
    </location>
</feature>
<feature type="active site" description="Charge relay system; for autoendoproteolytic cleavage activity" evidence="12">
    <location>
        <position position="226"/>
    </location>
</feature>
<comment type="pathway">
    <text evidence="1">Lipid metabolism.</text>
</comment>
<proteinExistence type="inferred from homology"/>
<dbReference type="Pfam" id="PF02666">
    <property type="entry name" value="PS_Dcarbxylase"/>
    <property type="match status" value="1"/>
</dbReference>
<dbReference type="GO" id="GO:0004609">
    <property type="term" value="F:phosphatidylserine decarboxylase activity"/>
    <property type="evidence" value="ECO:0007669"/>
    <property type="project" value="UniProtKB-UniRule"/>
</dbReference>
<feature type="modified residue" description="Pyruvic acid (Ser); by autocatalysis" evidence="12">
    <location>
        <position position="226"/>
    </location>
</feature>
<comment type="PTM">
    <text evidence="12">Is synthesized initially as an inactive proenzyme. Formation of the active enzyme involves a self-maturation process in which the active site pyruvoyl group is generated from an internal serine residue via an autocatalytic post-translational modification. Two non-identical subunits are generated from the proenzyme in this reaction, and the pyruvate is formed at the N-terminus of the alpha chain, which is derived from the carboxyl end of the proenzyme. The autoendoproteolytic cleavage occurs by a canonical serine protease mechanism, in which the side chain hydroxyl group of the serine supplies its oxygen atom to form the C-terminus of the beta chain, while the remainder of the serine residue undergoes an oxidative deamination to produce ammonia and the pyruvoyl prosthetic group on the alpha chain. During this reaction, the Ser that is part of the protease active site of the proenzyme becomes the pyruvoyl prosthetic group, which constitutes an essential element of the active site of the mature decarboxylase.</text>
</comment>
<dbReference type="PANTHER" id="PTHR10067">
    <property type="entry name" value="PHOSPHATIDYLSERINE DECARBOXYLASE"/>
    <property type="match status" value="1"/>
</dbReference>
<evidence type="ECO:0000256" key="3">
    <source>
        <dbReference type="ARBA" id="ARBA00022516"/>
    </source>
</evidence>
<evidence type="ECO:0000256" key="6">
    <source>
        <dbReference type="ARBA" id="ARBA00023136"/>
    </source>
</evidence>
<dbReference type="UniPathway" id="UPA00558">
    <property type="reaction ID" value="UER00616"/>
</dbReference>
<keyword evidence="4 12" id="KW-0210">Decarboxylase</keyword>
<dbReference type="AlphaFoldDB" id="A0A1R1QE66"/>
<dbReference type="OrthoDB" id="9802030at2"/>
<dbReference type="Proteomes" id="UP000187367">
    <property type="component" value="Unassembled WGS sequence"/>
</dbReference>
<dbReference type="InterPro" id="IPR033177">
    <property type="entry name" value="PSD-B"/>
</dbReference>
<comment type="similarity">
    <text evidence="12">Belongs to the phosphatidylserine decarboxylase family. PSD-B subfamily. Prokaryotic type I sub-subfamily.</text>
</comment>
<keyword evidence="8 12" id="KW-0594">Phospholipid biosynthesis</keyword>
<evidence type="ECO:0000256" key="10">
    <source>
        <dbReference type="ARBA" id="ARBA00023264"/>
    </source>
</evidence>
<comment type="function">
    <text evidence="12">Catalyzes the formation of phosphatidylethanolamine (PtdEtn) from phosphatidylserine (PtdSer).</text>
</comment>
<evidence type="ECO:0000256" key="8">
    <source>
        <dbReference type="ARBA" id="ARBA00023209"/>
    </source>
</evidence>
<evidence type="ECO:0000256" key="1">
    <source>
        <dbReference type="ARBA" id="ARBA00005189"/>
    </source>
</evidence>
<dbReference type="GO" id="GO:0006646">
    <property type="term" value="P:phosphatidylethanolamine biosynthetic process"/>
    <property type="evidence" value="ECO:0007669"/>
    <property type="project" value="UniProtKB-UniRule"/>
</dbReference>
<keyword evidence="9 12" id="KW-0456">Lyase</keyword>
<comment type="catalytic activity">
    <reaction evidence="12">
        <text>a 1,2-diacyl-sn-glycero-3-phospho-L-serine + H(+) = a 1,2-diacyl-sn-glycero-3-phosphoethanolamine + CO2</text>
        <dbReference type="Rhea" id="RHEA:20828"/>
        <dbReference type="ChEBI" id="CHEBI:15378"/>
        <dbReference type="ChEBI" id="CHEBI:16526"/>
        <dbReference type="ChEBI" id="CHEBI:57262"/>
        <dbReference type="ChEBI" id="CHEBI:64612"/>
        <dbReference type="EC" id="4.1.1.65"/>
    </reaction>
</comment>
<dbReference type="RefSeq" id="WP_076762166.1">
    <property type="nucleotide sequence ID" value="NZ_CP133085.1"/>
</dbReference>
<feature type="site" description="Cleavage (non-hydrolytic); by autocatalysis" evidence="12">
    <location>
        <begin position="225"/>
        <end position="226"/>
    </location>
</feature>
<dbReference type="NCBIfam" id="TIGR00163">
    <property type="entry name" value="PS_decarb"/>
    <property type="match status" value="1"/>
</dbReference>
<evidence type="ECO:0000313" key="13">
    <source>
        <dbReference type="EMBL" id="OMI01762.1"/>
    </source>
</evidence>
<evidence type="ECO:0000256" key="9">
    <source>
        <dbReference type="ARBA" id="ARBA00023239"/>
    </source>
</evidence>
<feature type="active site" description="Schiff-base intermediate with substrate; via pyruvic acid; for decarboxylase activity" evidence="12">
    <location>
        <position position="226"/>
    </location>
</feature>
<evidence type="ECO:0000256" key="5">
    <source>
        <dbReference type="ARBA" id="ARBA00023098"/>
    </source>
</evidence>
<comment type="caution">
    <text evidence="13">The sequence shown here is derived from an EMBL/GenBank/DDBJ whole genome shotgun (WGS) entry which is preliminary data.</text>
</comment>
<keyword evidence="2 12" id="KW-1003">Cell membrane</keyword>
<evidence type="ECO:0000313" key="14">
    <source>
        <dbReference type="Proteomes" id="UP000187367"/>
    </source>
</evidence>
<dbReference type="InterPro" id="IPR003817">
    <property type="entry name" value="PS_Dcarbxylase"/>
</dbReference>
<feature type="active site" description="Charge relay system; for autoendoproteolytic cleavage activity" evidence="12">
    <location>
        <position position="142"/>
    </location>
</feature>
<comment type="subcellular location">
    <subcellularLocation>
        <location evidence="12">Cell membrane</location>
        <topology evidence="12">Peripheral membrane protein</topology>
    </subcellularLocation>
</comment>
<comment type="cofactor">
    <cofactor evidence="12">
        <name>pyruvate</name>
        <dbReference type="ChEBI" id="CHEBI:15361"/>
    </cofactor>
    <text evidence="12">Binds 1 pyruvoyl group covalently per subunit.</text>
</comment>
<dbReference type="NCBIfam" id="NF002853">
    <property type="entry name" value="PRK03140.1"/>
    <property type="match status" value="1"/>
</dbReference>
<reference evidence="13 14" key="1">
    <citation type="submission" date="2017-01" db="EMBL/GenBank/DDBJ databases">
        <title>Bacillus phylogenomics.</title>
        <authorList>
            <person name="Dunlap C."/>
        </authorList>
    </citation>
    <scope>NUCLEOTIDE SEQUENCE [LARGE SCALE GENOMIC DNA]</scope>
    <source>
        <strain evidence="13 14">NRRL B-41282</strain>
    </source>
</reference>
<evidence type="ECO:0000256" key="11">
    <source>
        <dbReference type="ARBA" id="ARBA00023317"/>
    </source>
</evidence>
<evidence type="ECO:0000256" key="4">
    <source>
        <dbReference type="ARBA" id="ARBA00022793"/>
    </source>
</evidence>
<evidence type="ECO:0000256" key="7">
    <source>
        <dbReference type="ARBA" id="ARBA00023145"/>
    </source>
</evidence>
<dbReference type="EMBL" id="MTJL01000034">
    <property type="protein sequence ID" value="OMI01762.1"/>
    <property type="molecule type" value="Genomic_DNA"/>
</dbReference>
<dbReference type="InterPro" id="IPR033178">
    <property type="entry name" value="PSD_type1_pro"/>
</dbReference>
<evidence type="ECO:0000256" key="2">
    <source>
        <dbReference type="ARBA" id="ARBA00022475"/>
    </source>
</evidence>
<evidence type="ECO:0000256" key="12">
    <source>
        <dbReference type="HAMAP-Rule" id="MF_00662"/>
    </source>
</evidence>
<dbReference type="HAMAP" id="MF_00662">
    <property type="entry name" value="PS_decarb_PSD_B_type1"/>
    <property type="match status" value="1"/>
</dbReference>
<keyword evidence="3 12" id="KW-0444">Lipid biosynthesis</keyword>
<accession>A0A1R1RSG3</accession>
<keyword evidence="5 12" id="KW-0443">Lipid metabolism</keyword>
<dbReference type="EC" id="4.1.1.65" evidence="12"/>
<accession>A0A1R1QE66</accession>
<organism evidence="13 14">
    <name type="scientific">Bacillus swezeyi</name>
    <dbReference type="NCBI Taxonomy" id="1925020"/>
    <lineage>
        <taxon>Bacteria</taxon>
        <taxon>Bacillati</taxon>
        <taxon>Bacillota</taxon>
        <taxon>Bacilli</taxon>
        <taxon>Bacillales</taxon>
        <taxon>Bacillaceae</taxon>
        <taxon>Bacillus</taxon>
    </lineage>
</organism>